<feature type="compositionally biased region" description="Polar residues" evidence="5">
    <location>
        <begin position="700"/>
        <end position="710"/>
    </location>
</feature>
<feature type="domain" description="Ras-GEF" evidence="7">
    <location>
        <begin position="982"/>
        <end position="1221"/>
    </location>
</feature>
<evidence type="ECO:0000259" key="7">
    <source>
        <dbReference type="PROSITE" id="PS50009"/>
    </source>
</evidence>
<feature type="region of interest" description="Disordered" evidence="5">
    <location>
        <begin position="147"/>
        <end position="167"/>
    </location>
</feature>
<dbReference type="InterPro" id="IPR036964">
    <property type="entry name" value="RASGEF_cat_dom_sf"/>
</dbReference>
<evidence type="ECO:0000256" key="3">
    <source>
        <dbReference type="PROSITE-ProRule" id="PRU00168"/>
    </source>
</evidence>
<dbReference type="Pfam" id="PF00618">
    <property type="entry name" value="RasGEF_N"/>
    <property type="match status" value="1"/>
</dbReference>
<feature type="compositionally biased region" description="Polar residues" evidence="5">
    <location>
        <begin position="347"/>
        <end position="359"/>
    </location>
</feature>
<feature type="region of interest" description="Disordered" evidence="5">
    <location>
        <begin position="565"/>
        <end position="607"/>
    </location>
</feature>
<dbReference type="InterPro" id="IPR008937">
    <property type="entry name" value="Ras-like_GEF"/>
</dbReference>
<proteinExistence type="predicted"/>
<sequence>MDSSSSELPSQVPVDDFVVALHDFAAANSGSNTCLSFIAGQVIRVLNRDGSGWWDGETLEREDDPSLTIASRGWFPSNYVTSLNPAPNLAEETLARRRPSEASMLSVASASSASTQDGIQSPSLSTSFLNFGSPVSFPPLNSNLSLDGLSHHPADPGDHAATSSPSTAPLDLIHHAVELLKSEIHAGRLPTVQPATAHVIAAVRNMLNLTQCLNRDSPILKAHSALARERRNVLSVLGGLVEKASKLNLEHSKRSKASATTGQEPHFDQFRKELDSITKYADKILSGVRRFLVIAQRVGILLSLPRPQTDSFLDTSPEELPPTSNSNTRTPGSSTSATTTTSHFESRTSSQTPRKSSIGPSGLPIYSSPRRIIRQDSYLPSISSEASTPARASTPVSQYRRPATNGRYTTFELLELLEQSHDCVLSTVAVFIGHAHIHSRTAHPSSHAYLIDMTRDVIETVREMLVLVESISKEDHLHQDKAAAYAELSDAREQLYLATTSLVTAARVATSGPLEDSAAVSDDNALLTSATTLLRATNECMAAAGLCLDGQPPDSGCYEVVFAEPSTNEPTNRPPSMPSPTRSSDAQAINQSQQAATPQTPGRRPRHTLSMLGRKVNSLQCLSPTIEAGDLPPTSPILSLAGPTTSDLSASSCKLQSPMDLQDLNVPQSQIHSINQSRSQGDCSISSLATDSGQDESRPRSTSLSSVQTDVSRESSPPTSTSTSLTDDQLGQKSILDRQSVLYPDPLASISSRPTSVLVSGPDASIPTDWLHSRDYPPEEVSFNADGHVIGGTLRGLVERMTLHDTPIEAAFSHTFFLTFRMFTTPLDLARALIDRFAIDGPPQSGSTTAEEEQIWQVQKIMPIRLRVYNVLKTWLELHWRSAEDACALGMISKWAQTHMLLILRIPAERFLALVNRRLEEAQNPPTSPPPNRRAPSSHLKTDHTGFLNSTPTGAPPPPIISKTLLAQLRAPSGTLSLTDIDPTELARQITLVESKLYCAIAPEEIIGQEFSKKSEGATNVRAMSAMTTRMTGWITECILHEEETRKRSNIVKYCLKLGTRLLELQNYNGLMAVMSALNSSTITRLKRTWDGLSAKSRMSYESLNKAVSHHRNYAEYRACLRKAQTPCLPFLGVYLTDITFCHEGNPALRPSPIEPSLKLINFDRYHKMAKIITDLQRFQVSYSLVEVPEIIGFVRNCLNTLEHAGSADSLYRRSLLIEPRECQQSQS</sequence>
<dbReference type="GO" id="GO:0005886">
    <property type="term" value="C:plasma membrane"/>
    <property type="evidence" value="ECO:0007669"/>
    <property type="project" value="TreeGrafter"/>
</dbReference>
<dbReference type="PRINTS" id="PR00452">
    <property type="entry name" value="SH3DOMAIN"/>
</dbReference>
<evidence type="ECO:0000313" key="9">
    <source>
        <dbReference type="EMBL" id="KAG0146366.1"/>
    </source>
</evidence>
<evidence type="ECO:0000259" key="8">
    <source>
        <dbReference type="PROSITE" id="PS50212"/>
    </source>
</evidence>
<dbReference type="CDD" id="cd06224">
    <property type="entry name" value="REM"/>
    <property type="match status" value="1"/>
</dbReference>
<dbReference type="InterPro" id="IPR023578">
    <property type="entry name" value="Ras_GEF_dom_sf"/>
</dbReference>
<dbReference type="PROSITE" id="PS50212">
    <property type="entry name" value="RASGEF_NTER"/>
    <property type="match status" value="1"/>
</dbReference>
<dbReference type="Pfam" id="PF07653">
    <property type="entry name" value="SH3_2"/>
    <property type="match status" value="1"/>
</dbReference>
<dbReference type="Proteomes" id="UP000886653">
    <property type="component" value="Unassembled WGS sequence"/>
</dbReference>
<dbReference type="InterPro" id="IPR001895">
    <property type="entry name" value="RASGEF_cat_dom"/>
</dbReference>
<dbReference type="SMART" id="SM00229">
    <property type="entry name" value="RasGEFN"/>
    <property type="match status" value="1"/>
</dbReference>
<dbReference type="EMBL" id="MU167262">
    <property type="protein sequence ID" value="KAG0146366.1"/>
    <property type="molecule type" value="Genomic_DNA"/>
</dbReference>
<dbReference type="InterPro" id="IPR001452">
    <property type="entry name" value="SH3_domain"/>
</dbReference>
<feature type="region of interest" description="Disordered" evidence="5">
    <location>
        <begin position="671"/>
        <end position="731"/>
    </location>
</feature>
<feature type="domain" description="SH3" evidence="6">
    <location>
        <begin position="13"/>
        <end position="85"/>
    </location>
</feature>
<dbReference type="GO" id="GO:0007265">
    <property type="term" value="P:Ras protein signal transduction"/>
    <property type="evidence" value="ECO:0007669"/>
    <property type="project" value="TreeGrafter"/>
</dbReference>
<feature type="compositionally biased region" description="Low complexity" evidence="5">
    <location>
        <begin position="328"/>
        <end position="342"/>
    </location>
</feature>
<dbReference type="PROSITE" id="PS50002">
    <property type="entry name" value="SH3"/>
    <property type="match status" value="1"/>
</dbReference>
<dbReference type="OrthoDB" id="2503927at2759"/>
<dbReference type="Pfam" id="PF00617">
    <property type="entry name" value="RasGEF"/>
    <property type="match status" value="1"/>
</dbReference>
<dbReference type="Gene3D" id="1.20.870.10">
    <property type="entry name" value="Son of sevenless (SoS) protein Chain: S domain 1"/>
    <property type="match status" value="1"/>
</dbReference>
<keyword evidence="10" id="KW-1185">Reference proteome</keyword>
<dbReference type="SUPFAM" id="SSF50044">
    <property type="entry name" value="SH3-domain"/>
    <property type="match status" value="1"/>
</dbReference>
<keyword evidence="2 3" id="KW-0344">Guanine-nucleotide releasing factor</keyword>
<feature type="region of interest" description="Disordered" evidence="5">
    <location>
        <begin position="921"/>
        <end position="955"/>
    </location>
</feature>
<dbReference type="AlphaFoldDB" id="A0A9P6NGA2"/>
<organism evidence="9 10">
    <name type="scientific">Cronartium quercuum f. sp. fusiforme G11</name>
    <dbReference type="NCBI Taxonomy" id="708437"/>
    <lineage>
        <taxon>Eukaryota</taxon>
        <taxon>Fungi</taxon>
        <taxon>Dikarya</taxon>
        <taxon>Basidiomycota</taxon>
        <taxon>Pucciniomycotina</taxon>
        <taxon>Pucciniomycetes</taxon>
        <taxon>Pucciniales</taxon>
        <taxon>Coleosporiaceae</taxon>
        <taxon>Cronartium</taxon>
    </lineage>
</organism>
<dbReference type="SMART" id="SM00147">
    <property type="entry name" value="RasGEF"/>
    <property type="match status" value="1"/>
</dbReference>
<dbReference type="CDD" id="cd00155">
    <property type="entry name" value="RasGEF"/>
    <property type="match status" value="1"/>
</dbReference>
<evidence type="ECO:0000256" key="5">
    <source>
        <dbReference type="SAM" id="MobiDB-lite"/>
    </source>
</evidence>
<dbReference type="GO" id="GO:0005085">
    <property type="term" value="F:guanyl-nucleotide exchange factor activity"/>
    <property type="evidence" value="ECO:0007669"/>
    <property type="project" value="UniProtKB-KW"/>
</dbReference>
<keyword evidence="1 4" id="KW-0728">SH3 domain</keyword>
<evidence type="ECO:0000256" key="4">
    <source>
        <dbReference type="PROSITE-ProRule" id="PRU00192"/>
    </source>
</evidence>
<evidence type="ECO:0000256" key="1">
    <source>
        <dbReference type="ARBA" id="ARBA00022443"/>
    </source>
</evidence>
<evidence type="ECO:0000313" key="10">
    <source>
        <dbReference type="Proteomes" id="UP000886653"/>
    </source>
</evidence>
<feature type="compositionally biased region" description="Polar residues" evidence="5">
    <location>
        <begin position="585"/>
        <end position="600"/>
    </location>
</feature>
<dbReference type="InterPro" id="IPR036028">
    <property type="entry name" value="SH3-like_dom_sf"/>
</dbReference>
<dbReference type="PANTHER" id="PTHR23113">
    <property type="entry name" value="GUANINE NUCLEOTIDE EXCHANGE FACTOR"/>
    <property type="match status" value="1"/>
</dbReference>
<dbReference type="CDD" id="cd11883">
    <property type="entry name" value="SH3_Sdc25"/>
    <property type="match status" value="1"/>
</dbReference>
<feature type="compositionally biased region" description="Polar residues" evidence="5">
    <location>
        <begin position="642"/>
        <end position="654"/>
    </location>
</feature>
<dbReference type="SUPFAM" id="SSF48366">
    <property type="entry name" value="Ras GEF"/>
    <property type="match status" value="1"/>
</dbReference>
<feature type="compositionally biased region" description="Polar residues" evidence="5">
    <location>
        <begin position="671"/>
        <end position="692"/>
    </location>
</feature>
<dbReference type="Gene3D" id="2.30.30.40">
    <property type="entry name" value="SH3 Domains"/>
    <property type="match status" value="1"/>
</dbReference>
<gene>
    <name evidence="9" type="ORF">CROQUDRAFT_44547</name>
</gene>
<evidence type="ECO:0000256" key="2">
    <source>
        <dbReference type="ARBA" id="ARBA00022658"/>
    </source>
</evidence>
<feature type="compositionally biased region" description="Low complexity" evidence="5">
    <location>
        <begin position="715"/>
        <end position="724"/>
    </location>
</feature>
<accession>A0A9P6NGA2</accession>
<feature type="domain" description="N-terminal Ras-GEF" evidence="8">
    <location>
        <begin position="785"/>
        <end position="919"/>
    </location>
</feature>
<dbReference type="SMART" id="SM00326">
    <property type="entry name" value="SH3"/>
    <property type="match status" value="1"/>
</dbReference>
<dbReference type="Gene3D" id="1.10.840.10">
    <property type="entry name" value="Ras guanine-nucleotide exchange factors catalytic domain"/>
    <property type="match status" value="1"/>
</dbReference>
<evidence type="ECO:0008006" key="11">
    <source>
        <dbReference type="Google" id="ProtNLM"/>
    </source>
</evidence>
<dbReference type="InterPro" id="IPR000651">
    <property type="entry name" value="Ras-like_Gua-exchang_fac_N"/>
</dbReference>
<feature type="region of interest" description="Disordered" evidence="5">
    <location>
        <begin position="307"/>
        <end position="367"/>
    </location>
</feature>
<reference evidence="9" key="1">
    <citation type="submission" date="2013-11" db="EMBL/GenBank/DDBJ databases">
        <title>Genome sequence of the fusiform rust pathogen reveals effectors for host alternation and coevolution with pine.</title>
        <authorList>
            <consortium name="DOE Joint Genome Institute"/>
            <person name="Smith K."/>
            <person name="Pendleton A."/>
            <person name="Kubisiak T."/>
            <person name="Anderson C."/>
            <person name="Salamov A."/>
            <person name="Aerts A."/>
            <person name="Riley R."/>
            <person name="Clum A."/>
            <person name="Lindquist E."/>
            <person name="Ence D."/>
            <person name="Campbell M."/>
            <person name="Kronenberg Z."/>
            <person name="Feau N."/>
            <person name="Dhillon B."/>
            <person name="Hamelin R."/>
            <person name="Burleigh J."/>
            <person name="Smith J."/>
            <person name="Yandell M."/>
            <person name="Nelson C."/>
            <person name="Grigoriev I."/>
            <person name="Davis J."/>
        </authorList>
    </citation>
    <scope>NUCLEOTIDE SEQUENCE</scope>
    <source>
        <strain evidence="9">G11</strain>
    </source>
</reference>
<protein>
    <recommendedName>
        <fullName evidence="11">Ras GEF</fullName>
    </recommendedName>
</protein>
<name>A0A9P6NGA2_9BASI</name>
<comment type="caution">
    <text evidence="9">The sequence shown here is derived from an EMBL/GenBank/DDBJ whole genome shotgun (WGS) entry which is preliminary data.</text>
</comment>
<dbReference type="PROSITE" id="PS50009">
    <property type="entry name" value="RASGEF_CAT"/>
    <property type="match status" value="1"/>
</dbReference>
<dbReference type="PANTHER" id="PTHR23113:SF354">
    <property type="entry name" value="BUD SITE SELECTION PROTEIN 5"/>
    <property type="match status" value="1"/>
</dbReference>
<feature type="region of interest" description="Disordered" evidence="5">
    <location>
        <begin position="627"/>
        <end position="654"/>
    </location>
</feature>
<evidence type="ECO:0000259" key="6">
    <source>
        <dbReference type="PROSITE" id="PS50002"/>
    </source>
</evidence>
<feature type="compositionally biased region" description="Basic and acidic residues" evidence="5">
    <location>
        <begin position="149"/>
        <end position="158"/>
    </location>
</feature>